<dbReference type="PANTHER" id="PTHR11886:SF113">
    <property type="entry name" value="DYNEIN LIGHT CHAIN 2, CYTOPLASMIC"/>
    <property type="match status" value="1"/>
</dbReference>
<protein>
    <recommendedName>
        <fullName evidence="1">Dynein light chain</fullName>
    </recommendedName>
</protein>
<dbReference type="InterPro" id="IPR037177">
    <property type="entry name" value="DLC_sf"/>
</dbReference>
<comment type="subcellular location">
    <subcellularLocation>
        <location evidence="1">Cytoplasm</location>
        <location evidence="1">Cytoskeleton</location>
    </subcellularLocation>
</comment>
<dbReference type="SMART" id="SM01375">
    <property type="entry name" value="Dynein_light"/>
    <property type="match status" value="1"/>
</dbReference>
<dbReference type="Gene3D" id="3.30.740.10">
    <property type="entry name" value="Protein Inhibitor Of Neuronal Nitric Oxide Synthase"/>
    <property type="match status" value="1"/>
</dbReference>
<keyword evidence="1" id="KW-0206">Cytoskeleton</keyword>
<keyword evidence="1" id="KW-0963">Cytoplasm</keyword>
<evidence type="ECO:0000313" key="3">
    <source>
        <dbReference type="Ensembl" id="ENSBIXP00000003270.1"/>
    </source>
</evidence>
<keyword evidence="2" id="KW-0472">Membrane</keyword>
<dbReference type="GO" id="GO:0045505">
    <property type="term" value="F:dynein intermediate chain binding"/>
    <property type="evidence" value="ECO:0007669"/>
    <property type="project" value="TreeGrafter"/>
</dbReference>
<comment type="similarity">
    <text evidence="1">Belongs to the dynein light chain family.</text>
</comment>
<dbReference type="InterPro" id="IPR001372">
    <property type="entry name" value="Dynein_light_chain_typ-1/2"/>
</dbReference>
<dbReference type="SUPFAM" id="SSF54648">
    <property type="entry name" value="DLC"/>
    <property type="match status" value="1"/>
</dbReference>
<accession>A0A4W2BT30</accession>
<name>A0A4W2BT30_BOBOX</name>
<dbReference type="GO" id="GO:0005874">
    <property type="term" value="C:microtubule"/>
    <property type="evidence" value="ECO:0007669"/>
    <property type="project" value="UniProtKB-KW"/>
</dbReference>
<reference evidence="3" key="2">
    <citation type="submission" date="2025-08" db="UniProtKB">
        <authorList>
            <consortium name="Ensembl"/>
        </authorList>
    </citation>
    <scope>IDENTIFICATION</scope>
</reference>
<organism evidence="3 4">
    <name type="scientific">Bos indicus x Bos taurus</name>
    <name type="common">Hybrid cattle</name>
    <dbReference type="NCBI Taxonomy" id="30522"/>
    <lineage>
        <taxon>Eukaryota</taxon>
        <taxon>Metazoa</taxon>
        <taxon>Chordata</taxon>
        <taxon>Craniata</taxon>
        <taxon>Vertebrata</taxon>
        <taxon>Euteleostomi</taxon>
        <taxon>Mammalia</taxon>
        <taxon>Eutheria</taxon>
        <taxon>Laurasiatheria</taxon>
        <taxon>Artiodactyla</taxon>
        <taxon>Ruminantia</taxon>
        <taxon>Pecora</taxon>
        <taxon>Bovidae</taxon>
        <taxon>Bovinae</taxon>
        <taxon>Bos</taxon>
    </lineage>
</organism>
<keyword evidence="2" id="KW-0812">Transmembrane</keyword>
<dbReference type="AlphaFoldDB" id="A0A4W2BT30"/>
<dbReference type="PANTHER" id="PTHR11886">
    <property type="entry name" value="DYNEIN LIGHT CHAIN"/>
    <property type="match status" value="1"/>
</dbReference>
<dbReference type="GO" id="GO:0005868">
    <property type="term" value="C:cytoplasmic dynein complex"/>
    <property type="evidence" value="ECO:0007669"/>
    <property type="project" value="TreeGrafter"/>
</dbReference>
<dbReference type="STRING" id="30522.A0A4W2BT30"/>
<reference evidence="3 4" key="1">
    <citation type="submission" date="2018-11" db="EMBL/GenBank/DDBJ databases">
        <title>Haplotype-resolved cattle genomes.</title>
        <authorList>
            <person name="Low W.Y."/>
            <person name="Tearle R."/>
            <person name="Bickhart D.M."/>
            <person name="Rosen B.D."/>
            <person name="Koren S."/>
            <person name="Rhie A."/>
            <person name="Hiendleder S."/>
            <person name="Phillippy A.M."/>
            <person name="Smith T.P.L."/>
            <person name="Williams J.L."/>
        </authorList>
    </citation>
    <scope>NUCLEOTIDE SEQUENCE [LARGE SCALE GENOMIC DNA]</scope>
</reference>
<keyword evidence="1" id="KW-0243">Dynein</keyword>
<dbReference type="Ensembl" id="ENSBIXT00000010181.1">
    <property type="protein sequence ID" value="ENSBIXP00000003270.1"/>
    <property type="gene ID" value="ENSBIXG00000006609.1"/>
</dbReference>
<dbReference type="GO" id="GO:0007017">
    <property type="term" value="P:microtubule-based process"/>
    <property type="evidence" value="ECO:0007669"/>
    <property type="project" value="InterPro"/>
</dbReference>
<proteinExistence type="inferred from homology"/>
<dbReference type="Proteomes" id="UP000314981">
    <property type="component" value="Chromosome 19"/>
</dbReference>
<sequence>MSDRKAVIKNADMSEDMQQDAVDCATQAMEKYNIEKDIAAYIKKVLRLTCADTSVLEFLMICNCGMLDVIWFLLLLVSYSAIPGDAEVPLRTGKEEGSFHLHRPHCHGVYCLHSKHLPLCPALHLFLH</sequence>
<keyword evidence="1" id="KW-0493">Microtubule</keyword>
<reference evidence="3" key="3">
    <citation type="submission" date="2025-09" db="UniProtKB">
        <authorList>
            <consortium name="Ensembl"/>
        </authorList>
    </citation>
    <scope>IDENTIFICATION</scope>
</reference>
<keyword evidence="2" id="KW-1133">Transmembrane helix</keyword>
<feature type="transmembrane region" description="Helical" evidence="2">
    <location>
        <begin position="58"/>
        <end position="82"/>
    </location>
</feature>
<keyword evidence="1" id="KW-0505">Motor protein</keyword>
<keyword evidence="4" id="KW-1185">Reference proteome</keyword>
<evidence type="ECO:0000256" key="2">
    <source>
        <dbReference type="SAM" id="Phobius"/>
    </source>
</evidence>
<gene>
    <name evidence="3" type="primary">DYNLL2</name>
</gene>
<dbReference type="Pfam" id="PF01221">
    <property type="entry name" value="Dynein_light"/>
    <property type="match status" value="1"/>
</dbReference>
<evidence type="ECO:0000256" key="1">
    <source>
        <dbReference type="RuleBase" id="RU365010"/>
    </source>
</evidence>
<evidence type="ECO:0000313" key="4">
    <source>
        <dbReference type="Proteomes" id="UP000314981"/>
    </source>
</evidence>